<comment type="caution">
    <text evidence="3">The sequence shown here is derived from an EMBL/GenBank/DDBJ whole genome shotgun (WGS) entry which is preliminary data.</text>
</comment>
<accession>A0AAD7JQR7</accession>
<feature type="transmembrane region" description="Helical" evidence="1">
    <location>
        <begin position="12"/>
        <end position="32"/>
    </location>
</feature>
<reference evidence="3" key="1">
    <citation type="submission" date="2023-03" db="EMBL/GenBank/DDBJ databases">
        <title>Massive genome expansion in bonnet fungi (Mycena s.s.) driven by repeated elements and novel gene families across ecological guilds.</title>
        <authorList>
            <consortium name="Lawrence Berkeley National Laboratory"/>
            <person name="Harder C.B."/>
            <person name="Miyauchi S."/>
            <person name="Viragh M."/>
            <person name="Kuo A."/>
            <person name="Thoen E."/>
            <person name="Andreopoulos B."/>
            <person name="Lu D."/>
            <person name="Skrede I."/>
            <person name="Drula E."/>
            <person name="Henrissat B."/>
            <person name="Morin E."/>
            <person name="Kohler A."/>
            <person name="Barry K."/>
            <person name="LaButti K."/>
            <person name="Morin E."/>
            <person name="Salamov A."/>
            <person name="Lipzen A."/>
            <person name="Mereny Z."/>
            <person name="Hegedus B."/>
            <person name="Baldrian P."/>
            <person name="Stursova M."/>
            <person name="Weitz H."/>
            <person name="Taylor A."/>
            <person name="Grigoriev I.V."/>
            <person name="Nagy L.G."/>
            <person name="Martin F."/>
            <person name="Kauserud H."/>
        </authorList>
    </citation>
    <scope>NUCLEOTIDE SEQUENCE</scope>
    <source>
        <strain evidence="3">CBHHK182m</strain>
    </source>
</reference>
<dbReference type="EMBL" id="JARKIB010000020">
    <property type="protein sequence ID" value="KAJ7768242.1"/>
    <property type="molecule type" value="Genomic_DNA"/>
</dbReference>
<dbReference type="PROSITE" id="PS51257">
    <property type="entry name" value="PROKAR_LIPOPROTEIN"/>
    <property type="match status" value="1"/>
</dbReference>
<evidence type="ECO:0000256" key="1">
    <source>
        <dbReference type="SAM" id="Phobius"/>
    </source>
</evidence>
<evidence type="ECO:0000259" key="2">
    <source>
        <dbReference type="Pfam" id="PF20152"/>
    </source>
</evidence>
<keyword evidence="4" id="KW-1185">Reference proteome</keyword>
<gene>
    <name evidence="3" type="ORF">B0H16DRAFT_1785017</name>
</gene>
<dbReference type="PANTHER" id="PTHR40465">
    <property type="entry name" value="CHROMOSOME 1, WHOLE GENOME SHOTGUN SEQUENCE"/>
    <property type="match status" value="1"/>
</dbReference>
<feature type="transmembrane region" description="Helical" evidence="1">
    <location>
        <begin position="80"/>
        <end position="102"/>
    </location>
</feature>
<protein>
    <recommendedName>
        <fullName evidence="2">DUF6534 domain-containing protein</fullName>
    </recommendedName>
</protein>
<keyword evidence="1" id="KW-0812">Transmembrane</keyword>
<sequence length="322" mass="36229">MKTNIDNTYGLLFIVAIVSACLYGVGILQFWLYIRKYHSKDRLVLKLLVIAVMVCDTFQQGLLCHAVYKYLVSSISDRAILPTVVESIVIELFFSFAIATLVQQSECLKLHHLRAYIVQILLLENSQDWEKSPLGLCCVFDLLGFNYHYIYSIKAIQLATFEDLLSLRPLSIAGNIIYAIADVTISAVLIILLHSAKTTGFKTKTTDLINRLMVFTFNTGLPTSACTLLSAISGEQIGAFSNTFLYIFFFLLQGRFYTNSLLVTLNCREYIANELGNEEAYSFNLENLSLPVAFVPKRENIEGSSTFNWNVNDLSGTKEPNQ</sequence>
<feature type="transmembrane region" description="Helical" evidence="1">
    <location>
        <begin position="239"/>
        <end position="258"/>
    </location>
</feature>
<keyword evidence="1" id="KW-0472">Membrane</keyword>
<name>A0AAD7JQR7_9AGAR</name>
<dbReference type="InterPro" id="IPR045339">
    <property type="entry name" value="DUF6534"/>
</dbReference>
<dbReference type="AlphaFoldDB" id="A0AAD7JQR7"/>
<organism evidence="3 4">
    <name type="scientific">Mycena metata</name>
    <dbReference type="NCBI Taxonomy" id="1033252"/>
    <lineage>
        <taxon>Eukaryota</taxon>
        <taxon>Fungi</taxon>
        <taxon>Dikarya</taxon>
        <taxon>Basidiomycota</taxon>
        <taxon>Agaricomycotina</taxon>
        <taxon>Agaricomycetes</taxon>
        <taxon>Agaricomycetidae</taxon>
        <taxon>Agaricales</taxon>
        <taxon>Marasmiineae</taxon>
        <taxon>Mycenaceae</taxon>
        <taxon>Mycena</taxon>
    </lineage>
</organism>
<feature type="transmembrane region" description="Helical" evidence="1">
    <location>
        <begin position="170"/>
        <end position="192"/>
    </location>
</feature>
<feature type="transmembrane region" description="Helical" evidence="1">
    <location>
        <begin position="44"/>
        <end position="68"/>
    </location>
</feature>
<evidence type="ECO:0000313" key="3">
    <source>
        <dbReference type="EMBL" id="KAJ7768242.1"/>
    </source>
</evidence>
<evidence type="ECO:0000313" key="4">
    <source>
        <dbReference type="Proteomes" id="UP001215598"/>
    </source>
</evidence>
<dbReference type="Pfam" id="PF20152">
    <property type="entry name" value="DUF6534"/>
    <property type="match status" value="1"/>
</dbReference>
<proteinExistence type="predicted"/>
<feature type="transmembrane region" description="Helical" evidence="1">
    <location>
        <begin position="212"/>
        <end position="233"/>
    </location>
</feature>
<feature type="domain" description="DUF6534" evidence="2">
    <location>
        <begin position="179"/>
        <end position="270"/>
    </location>
</feature>
<dbReference type="PANTHER" id="PTHR40465:SF1">
    <property type="entry name" value="DUF6534 DOMAIN-CONTAINING PROTEIN"/>
    <property type="match status" value="1"/>
</dbReference>
<dbReference type="Proteomes" id="UP001215598">
    <property type="component" value="Unassembled WGS sequence"/>
</dbReference>
<keyword evidence="1" id="KW-1133">Transmembrane helix</keyword>